<feature type="region of interest" description="Disordered" evidence="1">
    <location>
        <begin position="159"/>
        <end position="178"/>
    </location>
</feature>
<feature type="region of interest" description="Disordered" evidence="1">
    <location>
        <begin position="29"/>
        <end position="153"/>
    </location>
</feature>
<feature type="region of interest" description="Disordered" evidence="1">
    <location>
        <begin position="344"/>
        <end position="364"/>
    </location>
</feature>
<dbReference type="AlphaFoldDB" id="F4XIW8"/>
<feature type="compositionally biased region" description="Polar residues" evidence="1">
    <location>
        <begin position="75"/>
        <end position="85"/>
    </location>
</feature>
<sequence length="458" mass="49930">MKTRPSPQPPKSLPRQVKINRQATLSALQHEFTPPESIQSQVVPPKTDGASHSPSPVTPASVVQTKLLVAKASQPLPTGKTSSTPDLVWRSQEEEESDSSLLQTKLSDSKPNQDISLVQTKSVVAKPSQPSLTTTTLPTKTTNLTKNTVSNNSAQDLVWRSQEQEESDSSLLQTKLSNSKPNQDISLVQTKSVFLKQSQHLPTTNTTPNSNINLTTNKVKTSSATDLIWRSEEEEESDSSLVQTKLSDSNQNHEISLVQTKSVVVKPSQHLPTTTTTPTINTNLTKDTVSNNSAQDLVWRSQEEEESDSSLVQTKLSDSNPNHDISLVQTKSVVVKASQPLLTTTTTPNRNINLDTETGKTSSTPDLVWRKTDNESVAKVSKLQQLSDGVIARQANLTGANSIPMTAPVTSTTATSNLATTPADGVDIDIEAIAEQVSRILTRQLTMEQERRGIEKWH</sequence>
<feature type="compositionally biased region" description="Polar residues" evidence="1">
    <location>
        <begin position="309"/>
        <end position="322"/>
    </location>
</feature>
<protein>
    <submittedName>
        <fullName evidence="2">Uncharacterized protein</fullName>
    </submittedName>
</protein>
<feature type="compositionally biased region" description="Polar residues" evidence="1">
    <location>
        <begin position="349"/>
        <end position="364"/>
    </location>
</feature>
<gene>
    <name evidence="2" type="ORF">LYNGBM3L_04000</name>
</gene>
<feature type="region of interest" description="Disordered" evidence="1">
    <location>
        <begin position="299"/>
        <end position="322"/>
    </location>
</feature>
<feature type="compositionally biased region" description="Polar residues" evidence="1">
    <location>
        <begin position="104"/>
        <end position="122"/>
    </location>
</feature>
<dbReference type="Proteomes" id="UP000003959">
    <property type="component" value="Unassembled WGS sequence"/>
</dbReference>
<accession>F4XIW8</accession>
<evidence type="ECO:0000313" key="3">
    <source>
        <dbReference type="Proteomes" id="UP000003959"/>
    </source>
</evidence>
<feature type="compositionally biased region" description="Low complexity" evidence="1">
    <location>
        <begin position="126"/>
        <end position="151"/>
    </location>
</feature>
<keyword evidence="3" id="KW-1185">Reference proteome</keyword>
<evidence type="ECO:0000313" key="2">
    <source>
        <dbReference type="EMBL" id="EGJ35425.1"/>
    </source>
</evidence>
<name>F4XIW8_9CYAN</name>
<dbReference type="EMBL" id="GL890820">
    <property type="protein sequence ID" value="EGJ35425.1"/>
    <property type="molecule type" value="Genomic_DNA"/>
</dbReference>
<proteinExistence type="predicted"/>
<evidence type="ECO:0000256" key="1">
    <source>
        <dbReference type="SAM" id="MobiDB-lite"/>
    </source>
</evidence>
<organism evidence="2 3">
    <name type="scientific">Moorena producens 3L</name>
    <dbReference type="NCBI Taxonomy" id="489825"/>
    <lineage>
        <taxon>Bacteria</taxon>
        <taxon>Bacillati</taxon>
        <taxon>Cyanobacteriota</taxon>
        <taxon>Cyanophyceae</taxon>
        <taxon>Coleofasciculales</taxon>
        <taxon>Coleofasciculaceae</taxon>
        <taxon>Moorena</taxon>
    </lineage>
</organism>
<dbReference type="HOGENOM" id="CLU_596921_0_0_3"/>
<reference evidence="3" key="1">
    <citation type="journal article" date="2011" name="Proc. Natl. Acad. Sci. U.S.A.">
        <title>Genomic insights into the physiology and ecology of the marine filamentous cyanobacterium Lyngbya majuscula.</title>
        <authorList>
            <person name="Jones A.C."/>
            <person name="Monroe E.A."/>
            <person name="Podell S."/>
            <person name="Hess W.R."/>
            <person name="Klages S."/>
            <person name="Esquenazi E."/>
            <person name="Niessen S."/>
            <person name="Hoover H."/>
            <person name="Rothmann M."/>
            <person name="Lasken R.S."/>
            <person name="Yates J.R.III."/>
            <person name="Reinhardt R."/>
            <person name="Kube M."/>
            <person name="Burkart M.D."/>
            <person name="Allen E.E."/>
            <person name="Dorrestein P.C."/>
            <person name="Gerwick W.H."/>
            <person name="Gerwick L."/>
        </authorList>
    </citation>
    <scope>NUCLEOTIDE SEQUENCE [LARGE SCALE GENOMIC DNA]</scope>
    <source>
        <strain evidence="3">3L</strain>
    </source>
</reference>